<reference evidence="3" key="1">
    <citation type="journal article" date="2019" name="Int. J. Syst. Evol. Microbiol.">
        <title>The Global Catalogue of Microorganisms (GCM) 10K type strain sequencing project: providing services to taxonomists for standard genome sequencing and annotation.</title>
        <authorList>
            <consortium name="The Broad Institute Genomics Platform"/>
            <consortium name="The Broad Institute Genome Sequencing Center for Infectious Disease"/>
            <person name="Wu L."/>
            <person name="Ma J."/>
        </authorList>
    </citation>
    <scope>NUCLEOTIDE SEQUENCE [LARGE SCALE GENOMIC DNA]</scope>
    <source>
        <strain evidence="3">JCM 17858</strain>
    </source>
</reference>
<dbReference type="EMBL" id="BAABGR010000029">
    <property type="protein sequence ID" value="GAA4518417.1"/>
    <property type="molecule type" value="Genomic_DNA"/>
</dbReference>
<sequence>MPPLTLPHYGAGKPETVMYYPTTKLENGEIVPWFPIETVYVYAKRVWKSEEQRQQYLRLKRNVLRVLPYAIYAQKRYEQLERDLAMANSKKEEKALIKACEREIKEKINNEVKNLSVSQGKILIKLIERQTGHTSYKLVRDLKGSVAAFVYQGVAKVFGHNLKATYDPQEDFVIENIIREYEEMRPINKPYQ</sequence>
<accession>A0ABP8R575</accession>
<dbReference type="Proteomes" id="UP001500394">
    <property type="component" value="Unassembled WGS sequence"/>
</dbReference>
<keyword evidence="1" id="KW-0175">Coiled coil</keyword>
<organism evidence="2 3">
    <name type="scientific">Sphingobacterium thermophilum</name>
    <dbReference type="NCBI Taxonomy" id="768534"/>
    <lineage>
        <taxon>Bacteria</taxon>
        <taxon>Pseudomonadati</taxon>
        <taxon>Bacteroidota</taxon>
        <taxon>Sphingobacteriia</taxon>
        <taxon>Sphingobacteriales</taxon>
        <taxon>Sphingobacteriaceae</taxon>
        <taxon>Sphingobacterium</taxon>
    </lineage>
</organism>
<evidence type="ECO:0000313" key="3">
    <source>
        <dbReference type="Proteomes" id="UP001500394"/>
    </source>
</evidence>
<feature type="coiled-coil region" evidence="1">
    <location>
        <begin position="70"/>
        <end position="110"/>
    </location>
</feature>
<proteinExistence type="predicted"/>
<evidence type="ECO:0000256" key="1">
    <source>
        <dbReference type="SAM" id="Coils"/>
    </source>
</evidence>
<dbReference type="InterPro" id="IPR025636">
    <property type="entry name" value="DUF4294"/>
</dbReference>
<name>A0ABP8R575_9SPHI</name>
<evidence type="ECO:0000313" key="2">
    <source>
        <dbReference type="EMBL" id="GAA4518417.1"/>
    </source>
</evidence>
<keyword evidence="3" id="KW-1185">Reference proteome</keyword>
<comment type="caution">
    <text evidence="2">The sequence shown here is derived from an EMBL/GenBank/DDBJ whole genome shotgun (WGS) entry which is preliminary data.</text>
</comment>
<gene>
    <name evidence="2" type="ORF">GCM10023173_20260</name>
</gene>
<dbReference type="Pfam" id="PF14127">
    <property type="entry name" value="DUF4294"/>
    <property type="match status" value="1"/>
</dbReference>
<protein>
    <submittedName>
        <fullName evidence="2">DUF4294 domain-containing protein</fullName>
    </submittedName>
</protein>